<evidence type="ECO:0000313" key="2">
    <source>
        <dbReference type="Proteomes" id="UP001453229"/>
    </source>
</evidence>
<name>A0ABZ3CNK1_9GAMM</name>
<accession>A0ABZ3CNK1</accession>
<dbReference type="Proteomes" id="UP001453229">
    <property type="component" value="Chromosome"/>
</dbReference>
<organism evidence="1 2">
    <name type="scientific">Salinicola lusitanus</name>
    <dbReference type="NCBI Taxonomy" id="1949085"/>
    <lineage>
        <taxon>Bacteria</taxon>
        <taxon>Pseudomonadati</taxon>
        <taxon>Pseudomonadota</taxon>
        <taxon>Gammaproteobacteria</taxon>
        <taxon>Oceanospirillales</taxon>
        <taxon>Halomonadaceae</taxon>
        <taxon>Salinicola</taxon>
    </lineage>
</organism>
<evidence type="ECO:0000313" key="1">
    <source>
        <dbReference type="EMBL" id="XAD52747.1"/>
    </source>
</evidence>
<dbReference type="RefSeq" id="WP_342594037.1">
    <property type="nucleotide sequence ID" value="NZ_CP151919.1"/>
</dbReference>
<keyword evidence="2" id="KW-1185">Reference proteome</keyword>
<protein>
    <submittedName>
        <fullName evidence="1">Uncharacterized protein</fullName>
    </submittedName>
</protein>
<dbReference type="EMBL" id="CP151919">
    <property type="protein sequence ID" value="XAD52747.1"/>
    <property type="molecule type" value="Genomic_DNA"/>
</dbReference>
<reference evidence="1 2" key="1">
    <citation type="submission" date="2024-04" db="EMBL/GenBank/DDBJ databases">
        <title>Salinicola lusitanus LLJ914,a marine bacterium isolated from the Okinawa Trough.</title>
        <authorList>
            <person name="Li J."/>
        </authorList>
    </citation>
    <scope>NUCLEOTIDE SEQUENCE [LARGE SCALE GENOMIC DNA]</scope>
    <source>
        <strain evidence="1 2">LLJ914</strain>
    </source>
</reference>
<gene>
    <name evidence="1" type="ORF">AAGT95_12950</name>
</gene>
<proteinExistence type="predicted"/>
<sequence length="182" mass="20478">MSRNAGPIDLLSRSNFVVLEAWSRVVSWNASPVDLLYRSGLVVVEAWSRVVSRNAGPLERQPDGTPPGRSPFPLPFYRFRSASIPLSPHRLMCRDAGRLLPSSSAWRYRAGRVFPLCIACHDPALADAGWLPDYADTVASVTPTIVVHVMAMEFVRLLKIDFPSIGPHMWRHFFFHVIDRNP</sequence>